<dbReference type="Proteomes" id="UP000825699">
    <property type="component" value="Unassembled WGS sequence"/>
</dbReference>
<comment type="caution">
    <text evidence="1">The sequence shown here is derived from an EMBL/GenBank/DDBJ whole genome shotgun (WGS) entry which is preliminary data.</text>
</comment>
<dbReference type="EMBL" id="JAAXEP010000012">
    <property type="protein sequence ID" value="MBY5630918.1"/>
    <property type="molecule type" value="Genomic_DNA"/>
</dbReference>
<sequence length="51" mass="6132">MRRDMKEGGTAFQRFQEKFSRRRLIAQSYDRIGPQPVNGMVDFQIDTRQRL</sequence>
<evidence type="ECO:0000313" key="1">
    <source>
        <dbReference type="EMBL" id="MBY5630918.1"/>
    </source>
</evidence>
<protein>
    <submittedName>
        <fullName evidence="1">Uncharacterized protein</fullName>
    </submittedName>
</protein>
<proteinExistence type="predicted"/>
<gene>
    <name evidence="1" type="ORF">HFO42_22865</name>
</gene>
<dbReference type="AlphaFoldDB" id="A0AAJ1ABU9"/>
<accession>A0AAJ1ABU9</accession>
<evidence type="ECO:0000313" key="2">
    <source>
        <dbReference type="Proteomes" id="UP000825699"/>
    </source>
</evidence>
<reference evidence="1" key="1">
    <citation type="submission" date="2020-04" db="EMBL/GenBank/DDBJ databases">
        <title>Global-level population genomics supports evidence of horizontal gene transfer on evolution of Rhizobia in Lentils.</title>
        <authorList>
            <person name="Gai Y."/>
            <person name="Cook D."/>
            <person name="Riely B."/>
        </authorList>
    </citation>
    <scope>NUCLEOTIDE SEQUENCE</scope>
    <source>
        <strain evidence="1">Derici101B</strain>
    </source>
</reference>
<name>A0AAJ1ABU9_RHILE</name>
<organism evidence="1 2">
    <name type="scientific">Rhizobium leguminosarum</name>
    <dbReference type="NCBI Taxonomy" id="384"/>
    <lineage>
        <taxon>Bacteria</taxon>
        <taxon>Pseudomonadati</taxon>
        <taxon>Pseudomonadota</taxon>
        <taxon>Alphaproteobacteria</taxon>
        <taxon>Hyphomicrobiales</taxon>
        <taxon>Rhizobiaceae</taxon>
        <taxon>Rhizobium/Agrobacterium group</taxon>
        <taxon>Rhizobium</taxon>
    </lineage>
</organism>